<name>A0A947DIW1_9CYAN</name>
<gene>
    <name evidence="4" type="ORF">IXB50_18735</name>
</gene>
<accession>A0A947DIW1</accession>
<evidence type="ECO:0000256" key="1">
    <source>
        <dbReference type="SAM" id="Phobius"/>
    </source>
</evidence>
<dbReference type="AlphaFoldDB" id="A0A947DIW1"/>
<keyword evidence="5" id="KW-1185">Reference proteome</keyword>
<evidence type="ECO:0000259" key="2">
    <source>
        <dbReference type="Pfam" id="PF00534"/>
    </source>
</evidence>
<dbReference type="Pfam" id="PF13439">
    <property type="entry name" value="Glyco_transf_4"/>
    <property type="match status" value="1"/>
</dbReference>
<sequence length="430" mass="47424">MHVAYLVNLYPKVSHSFIRREISGLEASGVKVSRYSLRQMNDELVDPADKAEALKTKIILNIGLVVLFFHLIAMALRRPVAWLKCFKATLKLWLASDAILPRHLAYMAEACVLLNWAHRDSIDHIHAHFGTNPTSVAMLCRILGGPTYSFTVHGPEEFDKPIGLSLPEKIDRAKFVVAISSFGRSQLYRWCSHKHWSKIHVVHCGLDNSFLKYDSSISIPNEAKFVCVARLSEQKGHLLLLEAVKQLADKGYQFKVVLVGDGELRSELEDLIAEWKIEEFIEITGWASGAVVREKILESRALVLPSFAEGLPVVIMEALALQRPVLSTCIAGIPELLGNDTCGWLIPSGSVEALAKSMAKVINTPIEVLETMGQAGAQCVAREHDAAIEAKKLVNLFHNRPDSALEAVKAKEVNPSAVSLVTNASLAQNS</sequence>
<keyword evidence="1" id="KW-1133">Transmembrane helix</keyword>
<dbReference type="InterPro" id="IPR001296">
    <property type="entry name" value="Glyco_trans_1"/>
</dbReference>
<evidence type="ECO:0000259" key="3">
    <source>
        <dbReference type="Pfam" id="PF13439"/>
    </source>
</evidence>
<dbReference type="InterPro" id="IPR028098">
    <property type="entry name" value="Glyco_trans_4-like_N"/>
</dbReference>
<dbReference type="SUPFAM" id="SSF53756">
    <property type="entry name" value="UDP-Glycosyltransferase/glycogen phosphorylase"/>
    <property type="match status" value="1"/>
</dbReference>
<dbReference type="EMBL" id="JADOES010000047">
    <property type="protein sequence ID" value="MBT9317464.1"/>
    <property type="molecule type" value="Genomic_DNA"/>
</dbReference>
<dbReference type="Gene3D" id="3.40.50.2000">
    <property type="entry name" value="Glycogen Phosphorylase B"/>
    <property type="match status" value="2"/>
</dbReference>
<evidence type="ECO:0000313" key="4">
    <source>
        <dbReference type="EMBL" id="MBT9317464.1"/>
    </source>
</evidence>
<dbReference type="RefSeq" id="WP_215610527.1">
    <property type="nucleotide sequence ID" value="NZ_JADOES010000047.1"/>
</dbReference>
<keyword evidence="1" id="KW-0812">Transmembrane</keyword>
<reference evidence="4" key="2">
    <citation type="journal article" date="2021" name="Mar. Drugs">
        <title>Genome Reduction and Secondary Metabolism of the Marine Sponge-Associated Cyanobacterium Leptothoe.</title>
        <authorList>
            <person name="Konstantinou D."/>
            <person name="Popin R.V."/>
            <person name="Fewer D.P."/>
            <person name="Sivonen K."/>
            <person name="Gkelis S."/>
        </authorList>
    </citation>
    <scope>NUCLEOTIDE SEQUENCE</scope>
    <source>
        <strain evidence="4">TAU-MAC 1115</strain>
    </source>
</reference>
<feature type="transmembrane region" description="Helical" evidence="1">
    <location>
        <begin position="58"/>
        <end position="76"/>
    </location>
</feature>
<dbReference type="GO" id="GO:0016757">
    <property type="term" value="F:glycosyltransferase activity"/>
    <property type="evidence" value="ECO:0007669"/>
    <property type="project" value="InterPro"/>
</dbReference>
<feature type="domain" description="Glycosyltransferase subfamily 4-like N-terminal" evidence="3">
    <location>
        <begin position="101"/>
        <end position="208"/>
    </location>
</feature>
<proteinExistence type="predicted"/>
<organism evidence="4 5">
    <name type="scientific">Leptothoe spongobia TAU-MAC 1115</name>
    <dbReference type="NCBI Taxonomy" id="1967444"/>
    <lineage>
        <taxon>Bacteria</taxon>
        <taxon>Bacillati</taxon>
        <taxon>Cyanobacteriota</taxon>
        <taxon>Cyanophyceae</taxon>
        <taxon>Nodosilineales</taxon>
        <taxon>Cymatolegaceae</taxon>
        <taxon>Leptothoe</taxon>
        <taxon>Leptothoe spongobia</taxon>
    </lineage>
</organism>
<dbReference type="Pfam" id="PF00534">
    <property type="entry name" value="Glycos_transf_1"/>
    <property type="match status" value="1"/>
</dbReference>
<protein>
    <submittedName>
        <fullName evidence="4">Glycosyltransferase</fullName>
    </submittedName>
</protein>
<keyword evidence="1" id="KW-0472">Membrane</keyword>
<evidence type="ECO:0000313" key="5">
    <source>
        <dbReference type="Proteomes" id="UP000717364"/>
    </source>
</evidence>
<comment type="caution">
    <text evidence="4">The sequence shown here is derived from an EMBL/GenBank/DDBJ whole genome shotgun (WGS) entry which is preliminary data.</text>
</comment>
<dbReference type="PANTHER" id="PTHR45947">
    <property type="entry name" value="SULFOQUINOVOSYL TRANSFERASE SQD2"/>
    <property type="match status" value="1"/>
</dbReference>
<dbReference type="InterPro" id="IPR050194">
    <property type="entry name" value="Glycosyltransferase_grp1"/>
</dbReference>
<feature type="domain" description="Glycosyl transferase family 1" evidence="2">
    <location>
        <begin position="220"/>
        <end position="376"/>
    </location>
</feature>
<dbReference type="PANTHER" id="PTHR45947:SF15">
    <property type="entry name" value="TEICHURONIC ACID BIOSYNTHESIS GLYCOSYLTRANSFERASE TUAC-RELATED"/>
    <property type="match status" value="1"/>
</dbReference>
<dbReference type="Proteomes" id="UP000717364">
    <property type="component" value="Unassembled WGS sequence"/>
</dbReference>
<reference evidence="4" key="1">
    <citation type="submission" date="2020-11" db="EMBL/GenBank/DDBJ databases">
        <authorList>
            <person name="Konstantinou D."/>
            <person name="Gkelis S."/>
            <person name="Popin R."/>
            <person name="Fewer D."/>
            <person name="Sivonen K."/>
        </authorList>
    </citation>
    <scope>NUCLEOTIDE SEQUENCE</scope>
    <source>
        <strain evidence="4">TAU-MAC 1115</strain>
    </source>
</reference>